<sequence>MHYVMYLDEFGHIGPFVSRDHGKHRTSPVFGFGGLVLPVETVREFAIYFYKLKCHLLKFELERQDQPAYRWEKKGAQLYTVRNVEKYQQLRTETGRLLNRIRQIGGHVIYSGEQKTTDATSHQPAEIFKQQLLRIVRRADRFFSARQATFMLLIDEQQAGSRWREMNVEACTLAMFEDATDQCRTLVEPLIQGESHLFQTLQCADWICSLVGRLCAFQVASAQYRDWEIFHRYFHDRLQAAALPCSGLGSQDEQENPPLISPSA</sequence>
<name>A0A424WAJ8_ALCXX</name>
<evidence type="ECO:0000313" key="2">
    <source>
        <dbReference type="Proteomes" id="UP000285324"/>
    </source>
</evidence>
<dbReference type="Pfam" id="PF12686">
    <property type="entry name" value="DUF3800"/>
    <property type="match status" value="1"/>
</dbReference>
<dbReference type="InterPro" id="IPR024524">
    <property type="entry name" value="DUF3800"/>
</dbReference>
<evidence type="ECO:0000313" key="1">
    <source>
        <dbReference type="EMBL" id="RPJ90323.1"/>
    </source>
</evidence>
<gene>
    <name evidence="1" type="ORF">DY367_18490</name>
</gene>
<dbReference type="RefSeq" id="WP_118933256.1">
    <property type="nucleotide sequence ID" value="NZ_CP061008.1"/>
</dbReference>
<organism evidence="1 2">
    <name type="scientific">Alcaligenes xylosoxydans xylosoxydans</name>
    <name type="common">Achromobacter xylosoxidans</name>
    <dbReference type="NCBI Taxonomy" id="85698"/>
    <lineage>
        <taxon>Bacteria</taxon>
        <taxon>Pseudomonadati</taxon>
        <taxon>Pseudomonadota</taxon>
        <taxon>Betaproteobacteria</taxon>
        <taxon>Burkholderiales</taxon>
        <taxon>Alcaligenaceae</taxon>
        <taxon>Achromobacter</taxon>
    </lineage>
</organism>
<accession>A0A424WAJ8</accession>
<dbReference type="OrthoDB" id="4402049at2"/>
<dbReference type="EMBL" id="QVXO01000028">
    <property type="protein sequence ID" value="RPJ90323.1"/>
    <property type="molecule type" value="Genomic_DNA"/>
</dbReference>
<reference evidence="1 2" key="1">
    <citation type="submission" date="2018-08" db="EMBL/GenBank/DDBJ databases">
        <title>Achromobacter xylosoxidans Genome sequencing and assembly.</title>
        <authorList>
            <person name="Wang R."/>
            <person name="Rensing C."/>
            <person name="Li Y."/>
        </authorList>
    </citation>
    <scope>NUCLEOTIDE SEQUENCE [LARGE SCALE GENOMIC DNA]</scope>
    <source>
        <strain evidence="1 2">GD003A</strain>
    </source>
</reference>
<protein>
    <submittedName>
        <fullName evidence="1">DUF3800 domain-containing protein</fullName>
    </submittedName>
</protein>
<proteinExistence type="predicted"/>
<dbReference type="AlphaFoldDB" id="A0A424WAJ8"/>
<dbReference type="Proteomes" id="UP000285324">
    <property type="component" value="Unassembled WGS sequence"/>
</dbReference>
<comment type="caution">
    <text evidence="1">The sequence shown here is derived from an EMBL/GenBank/DDBJ whole genome shotgun (WGS) entry which is preliminary data.</text>
</comment>